<dbReference type="AlphaFoldDB" id="A0A0T9T0E4"/>
<dbReference type="InterPro" id="IPR018511">
    <property type="entry name" value="Hemolysin-typ_Ca-bd_CS"/>
</dbReference>
<evidence type="ECO:0000256" key="8">
    <source>
        <dbReference type="ARBA" id="ARBA00022837"/>
    </source>
</evidence>
<dbReference type="eggNOG" id="COG2931">
    <property type="taxonomic scope" value="Bacteria"/>
</dbReference>
<protein>
    <recommendedName>
        <fullName evidence="5">serralysin</fullName>
        <ecNumber evidence="5">3.4.24.40</ecNumber>
    </recommendedName>
</protein>
<comment type="similarity">
    <text evidence="4">Belongs to the peptidase M10B family.</text>
</comment>
<dbReference type="SUPFAM" id="SSF51120">
    <property type="entry name" value="beta-Roll"/>
    <property type="match status" value="1"/>
</dbReference>
<comment type="catalytic activity">
    <reaction evidence="1">
        <text>Preferential cleavage of bonds with hydrophobic residues in P1'.</text>
        <dbReference type="EC" id="3.4.24.40"/>
    </reaction>
</comment>
<evidence type="ECO:0000256" key="5">
    <source>
        <dbReference type="ARBA" id="ARBA00012422"/>
    </source>
</evidence>
<dbReference type="Gene3D" id="2.150.10.10">
    <property type="entry name" value="Serralysin-like metalloprotease, C-terminal"/>
    <property type="match status" value="1"/>
</dbReference>
<evidence type="ECO:0000256" key="2">
    <source>
        <dbReference type="ARBA" id="ARBA00001913"/>
    </source>
</evidence>
<dbReference type="PRINTS" id="PR00313">
    <property type="entry name" value="CABNDNGRPT"/>
</dbReference>
<dbReference type="RefSeq" id="WP_004699596.1">
    <property type="nucleotide sequence ID" value="NZ_CQEJ01000002.1"/>
</dbReference>
<sequence length="422" mass="46582">MEEIRNVIDNKLRNIKHATIPYNEKWKTKKGDSIPVVTYSFPESIPSNYYYYELNHKIPISSLNQLQIDQAKSTFRNISDVANISFTEVKYTEVNIPIVNFHPENYISVGGFAYYPNAGEFTPVCINADVSENLAPTHLNSGGHVIVHEILHAVGLKHTHDTAGLTQRESVMSYFSEQYSGANYGGHHVSTPQLYDIAALQYLYGANMHTRTGHDIYTYSHHTPILCIWDAGGTDMLDYSDQNQDQVINLTAGSFSNVGGLAGNVSIAYGVVIENAIGGSGNDELLGNESVNVLASGGGDDKLSGGGGADQLWGGKGHDTFIYRRAEDSLTTSSDTIHDFEVGKDKIDLSALSLQENKIRLADKLSFSGYTEIVQQYDDISNITYLMIDFNPQVSKCDMMIKLTGKHQLSLNNFIFTPRLAV</sequence>
<dbReference type="Proteomes" id="UP000041595">
    <property type="component" value="Unassembled WGS sequence"/>
</dbReference>
<feature type="domain" description="Peptidase metallopeptidase" evidence="9">
    <location>
        <begin position="42"/>
        <end position="206"/>
    </location>
</feature>
<dbReference type="InterPro" id="IPR001343">
    <property type="entry name" value="Hemolysn_Ca-bd"/>
</dbReference>
<dbReference type="CDD" id="cd04277">
    <property type="entry name" value="ZnMc_serralysin_like"/>
    <property type="match status" value="1"/>
</dbReference>
<dbReference type="EC" id="3.4.24.40" evidence="5"/>
<evidence type="ECO:0000259" key="9">
    <source>
        <dbReference type="SMART" id="SM00235"/>
    </source>
</evidence>
<accession>A0A0T9T0E4</accession>
<dbReference type="STRING" id="1453495.AT01_2629"/>
<dbReference type="EMBL" id="CQEJ01000002">
    <property type="protein sequence ID" value="CNK53954.1"/>
    <property type="molecule type" value="Genomic_DNA"/>
</dbReference>
<organism evidence="10 11">
    <name type="scientific">Yersinia aldovae</name>
    <dbReference type="NCBI Taxonomy" id="29483"/>
    <lineage>
        <taxon>Bacteria</taxon>
        <taxon>Pseudomonadati</taxon>
        <taxon>Pseudomonadota</taxon>
        <taxon>Gammaproteobacteria</taxon>
        <taxon>Enterobacterales</taxon>
        <taxon>Yersiniaceae</taxon>
        <taxon>Yersinia</taxon>
    </lineage>
</organism>
<evidence type="ECO:0000256" key="4">
    <source>
        <dbReference type="ARBA" id="ARBA00009490"/>
    </source>
</evidence>
<dbReference type="GO" id="GO:0008270">
    <property type="term" value="F:zinc ion binding"/>
    <property type="evidence" value="ECO:0007669"/>
    <property type="project" value="InterPro"/>
</dbReference>
<keyword evidence="10" id="KW-0378">Hydrolase</keyword>
<evidence type="ECO:0000256" key="3">
    <source>
        <dbReference type="ARBA" id="ARBA00004613"/>
    </source>
</evidence>
<dbReference type="InterPro" id="IPR034033">
    <property type="entry name" value="Serralysin-like"/>
</dbReference>
<dbReference type="InterPro" id="IPR006026">
    <property type="entry name" value="Peptidase_Metallo"/>
</dbReference>
<comment type="subcellular location">
    <subcellularLocation>
        <location evidence="3">Secreted</location>
    </subcellularLocation>
</comment>
<dbReference type="Pfam" id="PF00353">
    <property type="entry name" value="HemolysinCabind"/>
    <property type="match status" value="1"/>
</dbReference>
<dbReference type="GO" id="GO:0006508">
    <property type="term" value="P:proteolysis"/>
    <property type="evidence" value="ECO:0007669"/>
    <property type="project" value="InterPro"/>
</dbReference>
<dbReference type="PROSITE" id="PS00330">
    <property type="entry name" value="HEMOLYSIN_CALCIUM"/>
    <property type="match status" value="1"/>
</dbReference>
<dbReference type="GO" id="GO:0008237">
    <property type="term" value="F:metallopeptidase activity"/>
    <property type="evidence" value="ECO:0007669"/>
    <property type="project" value="InterPro"/>
</dbReference>
<dbReference type="NCBIfam" id="TIGR03661">
    <property type="entry name" value="T1SS_VCA0849"/>
    <property type="match status" value="1"/>
</dbReference>
<reference evidence="10 11" key="1">
    <citation type="submission" date="2015-03" db="EMBL/GenBank/DDBJ databases">
        <authorList>
            <person name="Murphy D."/>
        </authorList>
    </citation>
    <scope>NUCLEOTIDE SEQUENCE [LARGE SCALE GENOMIC DNA]</scope>
    <source>
        <strain evidence="10 11">IP06005</strain>
    </source>
</reference>
<name>A0A0T9T0E4_YERAL</name>
<proteinExistence type="inferred from homology"/>
<dbReference type="SMART" id="SM00235">
    <property type="entry name" value="ZnMc"/>
    <property type="match status" value="1"/>
</dbReference>
<dbReference type="Pfam" id="PF08548">
    <property type="entry name" value="Peptidase_M10_C"/>
    <property type="match status" value="1"/>
</dbReference>
<keyword evidence="6" id="KW-0964">Secreted</keyword>
<dbReference type="SUPFAM" id="SSF55486">
    <property type="entry name" value="Metalloproteases ('zincins'), catalytic domain"/>
    <property type="match status" value="1"/>
</dbReference>
<dbReference type="InterPro" id="IPR011049">
    <property type="entry name" value="Serralysin-like_metalloprot_C"/>
</dbReference>
<dbReference type="Gene3D" id="3.40.390.10">
    <property type="entry name" value="Collagenase (Catalytic Domain)"/>
    <property type="match status" value="1"/>
</dbReference>
<dbReference type="InterPro" id="IPR019960">
    <property type="entry name" value="T1SS_VCA0849"/>
</dbReference>
<evidence type="ECO:0000313" key="10">
    <source>
        <dbReference type="EMBL" id="CNK53954.1"/>
    </source>
</evidence>
<dbReference type="InterPro" id="IPR024079">
    <property type="entry name" value="MetalloPept_cat_dom_sf"/>
</dbReference>
<gene>
    <name evidence="10" type="primary">prtC</name>
    <name evidence="10" type="ORF">ERS137965_00371</name>
</gene>
<keyword evidence="7" id="KW-0677">Repeat</keyword>
<evidence type="ECO:0000256" key="7">
    <source>
        <dbReference type="ARBA" id="ARBA00022737"/>
    </source>
</evidence>
<comment type="cofactor">
    <cofactor evidence="2">
        <name>Ca(2+)</name>
        <dbReference type="ChEBI" id="CHEBI:29108"/>
    </cofactor>
</comment>
<evidence type="ECO:0000256" key="6">
    <source>
        <dbReference type="ARBA" id="ARBA00022525"/>
    </source>
</evidence>
<dbReference type="InterPro" id="IPR013858">
    <property type="entry name" value="Peptidase_M10B_C"/>
</dbReference>
<evidence type="ECO:0000256" key="1">
    <source>
        <dbReference type="ARBA" id="ARBA00001609"/>
    </source>
</evidence>
<dbReference type="GO" id="GO:0005615">
    <property type="term" value="C:extracellular space"/>
    <property type="evidence" value="ECO:0007669"/>
    <property type="project" value="InterPro"/>
</dbReference>
<evidence type="ECO:0000313" key="11">
    <source>
        <dbReference type="Proteomes" id="UP000041595"/>
    </source>
</evidence>
<keyword evidence="8" id="KW-0106">Calcium</keyword>
<dbReference type="GO" id="GO:0005509">
    <property type="term" value="F:calcium ion binding"/>
    <property type="evidence" value="ECO:0007669"/>
    <property type="project" value="InterPro"/>
</dbReference>